<name>A0A2D0AJY6_STEMA</name>
<dbReference type="Proteomes" id="UP000198157">
    <property type="component" value="Unassembled WGS sequence"/>
</dbReference>
<accession>A0A2D0AJY6</accession>
<dbReference type="EMBL" id="NIVS01000016">
    <property type="protein sequence ID" value="OWQ54765.1"/>
    <property type="molecule type" value="Genomic_DNA"/>
</dbReference>
<evidence type="ECO:0000313" key="2">
    <source>
        <dbReference type="Proteomes" id="UP000198157"/>
    </source>
</evidence>
<sequence length="82" mass="9313">MEYGEHDLADGVRTELEASYVKHGCGPEFWSTYQRVLERLVPPAQGTARTRVTNELALIIEQLGIVRRAQLVPPRSVRPRAR</sequence>
<gene>
    <name evidence="1" type="ORF">CEE60_07100</name>
</gene>
<reference evidence="1 2" key="1">
    <citation type="submission" date="2017-06" db="EMBL/GenBank/DDBJ databases">
        <authorList>
            <person name="Kim H.J."/>
            <person name="Triplett B.A."/>
        </authorList>
    </citation>
    <scope>NUCLEOTIDE SEQUENCE [LARGE SCALE GENOMIC DNA]</scope>
    <source>
        <strain evidence="1 2">13146</strain>
    </source>
</reference>
<evidence type="ECO:0000313" key="1">
    <source>
        <dbReference type="EMBL" id="OWQ54765.1"/>
    </source>
</evidence>
<dbReference type="OrthoDB" id="6048457at2"/>
<dbReference type="AlphaFoldDB" id="A0A2D0AJY6"/>
<comment type="caution">
    <text evidence="1">The sequence shown here is derived from an EMBL/GenBank/DDBJ whole genome shotgun (WGS) entry which is preliminary data.</text>
</comment>
<organism evidence="1 2">
    <name type="scientific">Stenotrophomonas maltophilia</name>
    <name type="common">Pseudomonas maltophilia</name>
    <name type="synonym">Xanthomonas maltophilia</name>
    <dbReference type="NCBI Taxonomy" id="40324"/>
    <lineage>
        <taxon>Bacteria</taxon>
        <taxon>Pseudomonadati</taxon>
        <taxon>Pseudomonadota</taxon>
        <taxon>Gammaproteobacteria</taxon>
        <taxon>Lysobacterales</taxon>
        <taxon>Lysobacteraceae</taxon>
        <taxon>Stenotrophomonas</taxon>
        <taxon>Stenotrophomonas maltophilia group</taxon>
    </lineage>
</organism>
<proteinExistence type="predicted"/>
<protein>
    <submittedName>
        <fullName evidence="1">Uncharacterized protein</fullName>
    </submittedName>
</protein>